<sequence>MAAKGRLFFFLLIVACEALATPPKELPANKCDFTDMAQKLMRKCLMKGYPAPMLMQLKTIFNNSNLPMAYRNSKQPDTLLSTFVNVMQSVFPDGPNKNPQVIKMTNEMWNSSSLPAMIKLMRNSSVASACYMQAFVAPLSWATLTSQSGNNMTLDDYDTLLWAAKPTLQDMPLREINLPTYVGMREHLKKMMEMLREVYGAMSIDQMTEVVKWGKEQITQNYFNCTMTPPDSKSMPMQCCKPGKLEWLNLDALNMMGPYISRLAPSDLDSSPKEQLCEYFRSAKFKSATSMTTDMKPSLGEKFLQKFQECFGGKTFAENVDKLGILACHYSAALDLTPDLSRKLLSELNNCDDGSNPKLTQLKKALVKSVMSNASSAEEFQRLGSSVNLLSSKQLSEIPAKVLKEFVQNYTVPWKQDQQRTLVHKLLGEECKKVSGKDLIALQSVAQGLPSCVLKHVKDILNDTEGLKNISKLMRKGQLMAMLQGLLRDVVPSELVQKMSGPLLRSLPLNKLEKANITSLDQVVDKMWNQAQAAFLAKKMYDENKLQWRLRSVLQGVTCKMIDQVADNDTQDMVQAISETPEWLSKVQAGCAARKLFATLEKERADYFKTITEEEMKNIPTYLLSHLPPLKVKDLPDSVCPVFLDKMKEANLSSLPQRSPSRHALTQRALLCLANGNNVSELTNEDVSRLGPLLCELQPSQLLLMAPNVFNSSLQAMASCQYIPQRHRADIIQLVTQTFGDPSHWSAETMEALGPLLLLDDNVTSALPNKPWMKDVLYFLKLSLKQTSDALRKKVFDLITTTKSNSARKKRAVNSTSNDGKALTVKVIEELEMDNVYWTAAQLDQMSAETFLATLETLAAIPGFIADQLAMLIKKATKAFGAVSQMNESVVTQMGCLTRGFSNADLEKLPFSLDILEEIAQCGWNESQMKPVWKGVAKHNNLTVQYLQAEDIVALNQFICGLNSSEIRQLNMTAFKDAVGSVGRVHCSFNVARQLTSLAVSAFGNPNNWNEAQVSELGNIALSVAQLEALGPDNAAMVTSEQLAALRDEQLVALERTGTGSPEKTQSSAKSGAPSLSAEGISAFMKPLLFLLMGFLLLNSRTQGGGATLTDCWFLVDAALTLWVMKRWRDREDLDTLLTAAALRPSSPVLADMIQEHSLVLCGEAAGRTAEPGLRKGVGGKSAAAWPCPRTLGRRVAGSLGGCVDELLHCSCWAGAWVGNTLCMTGEQKEWPERGVKLLNTQLLSATWPFLFSGFTFHELLLGTDILDVCCCLDRIRAAASLGDYKTCLTGRAPTERGEAALGGLCMRSCGGRTGGDFSSSSKDSDRTVFFTITLTTGGSSCEAGGQGKHEGDSLSLCSALVPTSSRSSSGLD</sequence>
<dbReference type="Pfam" id="PF06060">
    <property type="entry name" value="Mesothelin"/>
    <property type="match status" value="1"/>
</dbReference>
<evidence type="ECO:0000313" key="8">
    <source>
        <dbReference type="EMBL" id="KAA8591626.1"/>
    </source>
</evidence>
<keyword evidence="9" id="KW-1185">Reference proteome</keyword>
<organism evidence="8 9">
    <name type="scientific">Etheostoma spectabile</name>
    <name type="common">orangethroat darter</name>
    <dbReference type="NCBI Taxonomy" id="54343"/>
    <lineage>
        <taxon>Eukaryota</taxon>
        <taxon>Metazoa</taxon>
        <taxon>Chordata</taxon>
        <taxon>Craniata</taxon>
        <taxon>Vertebrata</taxon>
        <taxon>Euteleostomi</taxon>
        <taxon>Actinopterygii</taxon>
        <taxon>Neopterygii</taxon>
        <taxon>Teleostei</taxon>
        <taxon>Neoteleostei</taxon>
        <taxon>Acanthomorphata</taxon>
        <taxon>Eupercaria</taxon>
        <taxon>Perciformes</taxon>
        <taxon>Percoidei</taxon>
        <taxon>Percidae</taxon>
        <taxon>Etheostomatinae</taxon>
        <taxon>Etheostoma</taxon>
    </lineage>
</organism>
<keyword evidence="6" id="KW-0325">Glycoprotein</keyword>
<accession>A0A5J5DEA0</accession>
<name>A0A5J5DEA0_9PERO</name>
<evidence type="ECO:0000256" key="4">
    <source>
        <dbReference type="ARBA" id="ARBA00022889"/>
    </source>
</evidence>
<evidence type="ECO:0000256" key="3">
    <source>
        <dbReference type="ARBA" id="ARBA00022729"/>
    </source>
</evidence>
<dbReference type="InterPro" id="IPR026664">
    <property type="entry name" value="Stereocilin-rel"/>
</dbReference>
<comment type="caution">
    <text evidence="8">The sequence shown here is derived from an EMBL/GenBank/DDBJ whole genome shotgun (WGS) entry which is preliminary data.</text>
</comment>
<feature type="chain" id="PRO_5023832402" description="Otoancorin" evidence="7">
    <location>
        <begin position="21"/>
        <end position="1373"/>
    </location>
</feature>
<dbReference type="PANTHER" id="PTHR23412:SF21">
    <property type="entry name" value="OTOANCORIN ISOFORM X1"/>
    <property type="match status" value="1"/>
</dbReference>
<protein>
    <recommendedName>
        <fullName evidence="10">Otoancorin</fullName>
    </recommendedName>
</protein>
<proteinExistence type="inferred from homology"/>
<keyword evidence="3 7" id="KW-0732">Signal</keyword>
<keyword evidence="5" id="KW-0472">Membrane</keyword>
<feature type="signal peptide" evidence="7">
    <location>
        <begin position="1"/>
        <end position="20"/>
    </location>
</feature>
<evidence type="ECO:0000256" key="1">
    <source>
        <dbReference type="ARBA" id="ARBA00004370"/>
    </source>
</evidence>
<evidence type="ECO:0000256" key="5">
    <source>
        <dbReference type="ARBA" id="ARBA00023136"/>
    </source>
</evidence>
<dbReference type="GO" id="GO:0007160">
    <property type="term" value="P:cell-matrix adhesion"/>
    <property type="evidence" value="ECO:0007669"/>
    <property type="project" value="TreeGrafter"/>
</dbReference>
<dbReference type="EMBL" id="VOFY01000006">
    <property type="protein sequence ID" value="KAA8591626.1"/>
    <property type="molecule type" value="Genomic_DNA"/>
</dbReference>
<evidence type="ECO:0000256" key="6">
    <source>
        <dbReference type="ARBA" id="ARBA00023180"/>
    </source>
</evidence>
<dbReference type="InterPro" id="IPR010335">
    <property type="entry name" value="Mesothelin"/>
</dbReference>
<reference evidence="8 9" key="1">
    <citation type="submission" date="2019-08" db="EMBL/GenBank/DDBJ databases">
        <title>A chromosome-level genome assembly, high-density linkage maps, and genome scans reveal the genomic architecture of hybrid incompatibilities underlying speciation via character displacement in darters (Percidae: Etheostominae).</title>
        <authorList>
            <person name="Moran R.L."/>
            <person name="Catchen J.M."/>
            <person name="Fuller R.C."/>
        </authorList>
    </citation>
    <scope>NUCLEOTIDE SEQUENCE [LARGE SCALE GENOMIC DNA]</scope>
    <source>
        <strain evidence="8">EspeVRDwgs_2016</strain>
        <tissue evidence="8">Muscle</tissue>
    </source>
</reference>
<dbReference type="PANTHER" id="PTHR23412">
    <property type="entry name" value="STEREOCILIN RELATED"/>
    <property type="match status" value="1"/>
</dbReference>
<comment type="subcellular location">
    <subcellularLocation>
        <location evidence="1">Membrane</location>
    </subcellularLocation>
</comment>
<dbReference type="GO" id="GO:0016020">
    <property type="term" value="C:membrane"/>
    <property type="evidence" value="ECO:0007669"/>
    <property type="project" value="UniProtKB-SubCell"/>
</dbReference>
<gene>
    <name evidence="8" type="ORF">FQN60_017000</name>
</gene>
<evidence type="ECO:0000256" key="7">
    <source>
        <dbReference type="SAM" id="SignalP"/>
    </source>
</evidence>
<dbReference type="Proteomes" id="UP000327493">
    <property type="component" value="Chromosome 6"/>
</dbReference>
<evidence type="ECO:0000256" key="2">
    <source>
        <dbReference type="ARBA" id="ARBA00011016"/>
    </source>
</evidence>
<dbReference type="GO" id="GO:0009986">
    <property type="term" value="C:cell surface"/>
    <property type="evidence" value="ECO:0007669"/>
    <property type="project" value="TreeGrafter"/>
</dbReference>
<evidence type="ECO:0008006" key="10">
    <source>
        <dbReference type="Google" id="ProtNLM"/>
    </source>
</evidence>
<evidence type="ECO:0000313" key="9">
    <source>
        <dbReference type="Proteomes" id="UP000327493"/>
    </source>
</evidence>
<keyword evidence="4" id="KW-0130">Cell adhesion</keyword>
<comment type="similarity">
    <text evidence="2">Belongs to the mesothelin family.</text>
</comment>